<dbReference type="Proteomes" id="UP000325577">
    <property type="component" value="Linkage Group LG14"/>
</dbReference>
<reference evidence="2 3" key="1">
    <citation type="submission" date="2019-09" db="EMBL/GenBank/DDBJ databases">
        <title>A chromosome-level genome assembly of the Chinese tupelo Nyssa sinensis.</title>
        <authorList>
            <person name="Yang X."/>
            <person name="Kang M."/>
            <person name="Yang Y."/>
            <person name="Xiong H."/>
            <person name="Wang M."/>
            <person name="Zhang Z."/>
            <person name="Wang Z."/>
            <person name="Wu H."/>
            <person name="Ma T."/>
            <person name="Liu J."/>
            <person name="Xi Z."/>
        </authorList>
    </citation>
    <scope>NUCLEOTIDE SEQUENCE [LARGE SCALE GENOMIC DNA]</scope>
    <source>
        <strain evidence="2">J267</strain>
        <tissue evidence="2">Leaf</tissue>
    </source>
</reference>
<feature type="region of interest" description="Disordered" evidence="1">
    <location>
        <begin position="1"/>
        <end position="26"/>
    </location>
</feature>
<feature type="compositionally biased region" description="Polar residues" evidence="1">
    <location>
        <begin position="1"/>
        <end position="10"/>
    </location>
</feature>
<keyword evidence="3" id="KW-1185">Reference proteome</keyword>
<dbReference type="EMBL" id="CM018037">
    <property type="protein sequence ID" value="KAA8538914.1"/>
    <property type="molecule type" value="Genomic_DNA"/>
</dbReference>
<sequence length="94" mass="9932">MHNIMNTATSDVKEAATTCGNDDDSATRWAAPATMSMVDDGDCAETMMPKRQFCDGEEGYKDVQDSDTQRNGDDNLAALCIATTTMVGDVDGGG</sequence>
<dbReference type="AlphaFoldDB" id="A0A5J5B8H0"/>
<organism evidence="2 3">
    <name type="scientific">Nyssa sinensis</name>
    <dbReference type="NCBI Taxonomy" id="561372"/>
    <lineage>
        <taxon>Eukaryota</taxon>
        <taxon>Viridiplantae</taxon>
        <taxon>Streptophyta</taxon>
        <taxon>Embryophyta</taxon>
        <taxon>Tracheophyta</taxon>
        <taxon>Spermatophyta</taxon>
        <taxon>Magnoliopsida</taxon>
        <taxon>eudicotyledons</taxon>
        <taxon>Gunneridae</taxon>
        <taxon>Pentapetalae</taxon>
        <taxon>asterids</taxon>
        <taxon>Cornales</taxon>
        <taxon>Nyssaceae</taxon>
        <taxon>Nyssa</taxon>
    </lineage>
</organism>
<gene>
    <name evidence="2" type="ORF">F0562_025606</name>
</gene>
<evidence type="ECO:0000313" key="3">
    <source>
        <dbReference type="Proteomes" id="UP000325577"/>
    </source>
</evidence>
<proteinExistence type="predicted"/>
<evidence type="ECO:0000313" key="2">
    <source>
        <dbReference type="EMBL" id="KAA8538914.1"/>
    </source>
</evidence>
<accession>A0A5J5B8H0</accession>
<evidence type="ECO:0000256" key="1">
    <source>
        <dbReference type="SAM" id="MobiDB-lite"/>
    </source>
</evidence>
<name>A0A5J5B8H0_9ASTE</name>
<protein>
    <submittedName>
        <fullName evidence="2">Uncharacterized protein</fullName>
    </submittedName>
</protein>